<dbReference type="EMBL" id="CAUYUJ010003820">
    <property type="protein sequence ID" value="CAK0806983.1"/>
    <property type="molecule type" value="Genomic_DNA"/>
</dbReference>
<proteinExistence type="predicted"/>
<accession>A0ABN9QSF6</accession>
<keyword evidence="3" id="KW-1185">Reference proteome</keyword>
<comment type="caution">
    <text evidence="2">The sequence shown here is derived from an EMBL/GenBank/DDBJ whole genome shotgun (WGS) entry which is preliminary data.</text>
</comment>
<evidence type="ECO:0000313" key="3">
    <source>
        <dbReference type="Proteomes" id="UP001189429"/>
    </source>
</evidence>
<name>A0ABN9QSF6_9DINO</name>
<feature type="region of interest" description="Disordered" evidence="1">
    <location>
        <begin position="1"/>
        <end position="54"/>
    </location>
</feature>
<evidence type="ECO:0000256" key="1">
    <source>
        <dbReference type="SAM" id="MobiDB-lite"/>
    </source>
</evidence>
<feature type="compositionally biased region" description="Basic residues" evidence="1">
    <location>
        <begin position="150"/>
        <end position="161"/>
    </location>
</feature>
<feature type="compositionally biased region" description="Low complexity" evidence="1">
    <location>
        <begin position="38"/>
        <end position="48"/>
    </location>
</feature>
<feature type="non-terminal residue" evidence="2">
    <location>
        <position position="1"/>
    </location>
</feature>
<organism evidence="2 3">
    <name type="scientific">Prorocentrum cordatum</name>
    <dbReference type="NCBI Taxonomy" id="2364126"/>
    <lineage>
        <taxon>Eukaryota</taxon>
        <taxon>Sar</taxon>
        <taxon>Alveolata</taxon>
        <taxon>Dinophyceae</taxon>
        <taxon>Prorocentrales</taxon>
        <taxon>Prorocentraceae</taxon>
        <taxon>Prorocentrum</taxon>
    </lineage>
</organism>
<feature type="region of interest" description="Disordered" evidence="1">
    <location>
        <begin position="137"/>
        <end position="219"/>
    </location>
</feature>
<feature type="compositionally biased region" description="Basic residues" evidence="1">
    <location>
        <begin position="207"/>
        <end position="219"/>
    </location>
</feature>
<sequence length="219" mass="23926">AARRGCPLWAAGRPRRRRLGRPPRAAGGGRQRRPALRPPASSAPGASRWRPRRGRHWCAWPRGGAIRGRRGPPVQVAEGSLRAGLVQHPISHPSPSASCLPPSPVYSWLSALFPGALGLRRVIWSGLCSRRLGRAALEPSPAKAGPARTSRARQRRPKTARSPRCPPAALPWGARKSAGSARRSSREGWDGCPPDCRPLWSQALRKQGSRGRRARQRRL</sequence>
<dbReference type="Proteomes" id="UP001189429">
    <property type="component" value="Unassembled WGS sequence"/>
</dbReference>
<reference evidence="2" key="1">
    <citation type="submission" date="2023-10" db="EMBL/GenBank/DDBJ databases">
        <authorList>
            <person name="Chen Y."/>
            <person name="Shah S."/>
            <person name="Dougan E. K."/>
            <person name="Thang M."/>
            <person name="Chan C."/>
        </authorList>
    </citation>
    <scope>NUCLEOTIDE SEQUENCE [LARGE SCALE GENOMIC DNA]</scope>
</reference>
<feature type="compositionally biased region" description="Low complexity" evidence="1">
    <location>
        <begin position="173"/>
        <end position="182"/>
    </location>
</feature>
<protein>
    <submittedName>
        <fullName evidence="2">Uncharacterized protein</fullName>
    </submittedName>
</protein>
<gene>
    <name evidence="2" type="ORF">PCOR1329_LOCUS13012</name>
</gene>
<feature type="non-terminal residue" evidence="2">
    <location>
        <position position="219"/>
    </location>
</feature>
<evidence type="ECO:0000313" key="2">
    <source>
        <dbReference type="EMBL" id="CAK0806983.1"/>
    </source>
</evidence>